<sequence length="192" mass="19650">MTSPVPSPGSSPVDGLDPTLVALARCVHETEVHVSAGGWDGPVRVFALVNTARALAADPAIATLLPAGTRVDDPHHLLAIEQEGLPEADSLESLLAQLAWPDAVDGAAVVVERLVVPPDAEADLPGDLSEDEAVARLAAHPGAEDVRLAAGVLRTGESWCAIRARGHDDDLEVAGGQDAVPGLVAALRATLS</sequence>
<protein>
    <submittedName>
        <fullName evidence="1">Uncharacterized protein</fullName>
    </submittedName>
</protein>
<dbReference type="AlphaFoldDB" id="A0A3N2DCZ0"/>
<reference evidence="1 2" key="1">
    <citation type="submission" date="2018-11" db="EMBL/GenBank/DDBJ databases">
        <title>Sequencing the genomes of 1000 actinobacteria strains.</title>
        <authorList>
            <person name="Klenk H.-P."/>
        </authorList>
    </citation>
    <scope>NUCLEOTIDE SEQUENCE [LARGE SCALE GENOMIC DNA]</scope>
    <source>
        <strain evidence="1 2">DSM 13521</strain>
    </source>
</reference>
<dbReference type="OrthoDB" id="3266223at2"/>
<evidence type="ECO:0000313" key="2">
    <source>
        <dbReference type="Proteomes" id="UP000275356"/>
    </source>
</evidence>
<keyword evidence="2" id="KW-1185">Reference proteome</keyword>
<proteinExistence type="predicted"/>
<dbReference type="InterPro" id="IPR047681">
    <property type="entry name" value="PPA1309-like"/>
</dbReference>
<organism evidence="1 2">
    <name type="scientific">Salana multivorans</name>
    <dbReference type="NCBI Taxonomy" id="120377"/>
    <lineage>
        <taxon>Bacteria</taxon>
        <taxon>Bacillati</taxon>
        <taxon>Actinomycetota</taxon>
        <taxon>Actinomycetes</taxon>
        <taxon>Micrococcales</taxon>
        <taxon>Beutenbergiaceae</taxon>
        <taxon>Salana</taxon>
    </lineage>
</organism>
<dbReference type="Proteomes" id="UP000275356">
    <property type="component" value="Unassembled WGS sequence"/>
</dbReference>
<dbReference type="NCBIfam" id="NF040618">
    <property type="entry name" value="PPA1309_fam"/>
    <property type="match status" value="1"/>
</dbReference>
<accession>A0A3N2DCZ0</accession>
<gene>
    <name evidence="1" type="ORF">EDD28_2127</name>
</gene>
<name>A0A3N2DCZ0_9MICO</name>
<dbReference type="EMBL" id="RKHQ01000001">
    <property type="protein sequence ID" value="ROR97528.1"/>
    <property type="molecule type" value="Genomic_DNA"/>
</dbReference>
<dbReference type="RefSeq" id="WP_123739564.1">
    <property type="nucleotide sequence ID" value="NZ_CALFQU010000006.1"/>
</dbReference>
<evidence type="ECO:0000313" key="1">
    <source>
        <dbReference type="EMBL" id="ROR97528.1"/>
    </source>
</evidence>
<comment type="caution">
    <text evidence="1">The sequence shown here is derived from an EMBL/GenBank/DDBJ whole genome shotgun (WGS) entry which is preliminary data.</text>
</comment>